<evidence type="ECO:0000313" key="1">
    <source>
        <dbReference type="EMBL" id="SUZ98600.1"/>
    </source>
</evidence>
<dbReference type="Pfam" id="PF07661">
    <property type="entry name" value="MORN_2"/>
    <property type="match status" value="3"/>
</dbReference>
<organism evidence="1">
    <name type="scientific">marine metagenome</name>
    <dbReference type="NCBI Taxonomy" id="408172"/>
    <lineage>
        <taxon>unclassified sequences</taxon>
        <taxon>metagenomes</taxon>
        <taxon>ecological metagenomes</taxon>
    </lineage>
</organism>
<accession>A0A381S3G3</accession>
<dbReference type="EMBL" id="UINC01002619">
    <property type="protein sequence ID" value="SUZ98600.1"/>
    <property type="molecule type" value="Genomic_DNA"/>
</dbReference>
<name>A0A381S3G3_9ZZZZ</name>
<dbReference type="InterPro" id="IPR011652">
    <property type="entry name" value="MORN_2"/>
</dbReference>
<gene>
    <name evidence="1" type="ORF">METZ01_LOCUS51454</name>
</gene>
<evidence type="ECO:0008006" key="2">
    <source>
        <dbReference type="Google" id="ProtNLM"/>
    </source>
</evidence>
<proteinExistence type="predicted"/>
<sequence length="249" mass="29876">MIICIILTLFIEISWGQSNMDINARIDIGVPQNQADIGQLIKRGDRWFQKNQVKPFTGIMSERSKKTGKKILECEYNHGLMNGRYQEWYDDGTMKNSGYYREGQPEEKWSEWYPNGQKSDEITYKNGQRHGVWTEWYETGEKLYEGTYSKGREHGKHIKWYYGGQKAFEYRYYEGKKDGLWMEWYENGQKIYMNRYAKDQWSGLWIGWYMNGQKKYEIQHEGGQQVYQYCWDEAGNDCDCNWYFEAGCQ</sequence>
<dbReference type="AlphaFoldDB" id="A0A381S3G3"/>
<reference evidence="1" key="1">
    <citation type="submission" date="2018-05" db="EMBL/GenBank/DDBJ databases">
        <authorList>
            <person name="Lanie J.A."/>
            <person name="Ng W.-L."/>
            <person name="Kazmierczak K.M."/>
            <person name="Andrzejewski T.M."/>
            <person name="Davidsen T.M."/>
            <person name="Wayne K.J."/>
            <person name="Tettelin H."/>
            <person name="Glass J.I."/>
            <person name="Rusch D."/>
            <person name="Podicherti R."/>
            <person name="Tsui H.-C.T."/>
            <person name="Winkler M.E."/>
        </authorList>
    </citation>
    <scope>NUCLEOTIDE SEQUENCE</scope>
</reference>
<dbReference type="Gene3D" id="2.20.110.10">
    <property type="entry name" value="Histone H3 K4-specific methyltransferase SET7/9 N-terminal domain"/>
    <property type="match status" value="3"/>
</dbReference>
<dbReference type="SUPFAM" id="SSF82185">
    <property type="entry name" value="Histone H3 K4-specific methyltransferase SET7/9 N-terminal domain"/>
    <property type="match status" value="2"/>
</dbReference>
<protein>
    <recommendedName>
        <fullName evidence="2">Toxin-antitoxin system YwqK family antitoxin</fullName>
    </recommendedName>
</protein>